<keyword evidence="2" id="KW-0963">Cytoplasm</keyword>
<dbReference type="AlphaFoldDB" id="A0A2T5BPK4"/>
<evidence type="ECO:0000256" key="1">
    <source>
        <dbReference type="ARBA" id="ARBA00004496"/>
    </source>
</evidence>
<feature type="domain" description="OmpR/PhoB-type" evidence="13">
    <location>
        <begin position="134"/>
        <end position="230"/>
    </location>
</feature>
<protein>
    <submittedName>
        <fullName evidence="14">Two-component system phosphate regulon response regulator OmpR</fullName>
    </submittedName>
</protein>
<keyword evidence="6" id="KW-0805">Transcription regulation</keyword>
<dbReference type="SUPFAM" id="SSF46894">
    <property type="entry name" value="C-terminal effector domain of the bipartite response regulators"/>
    <property type="match status" value="1"/>
</dbReference>
<evidence type="ECO:0000256" key="3">
    <source>
        <dbReference type="ARBA" id="ARBA00022491"/>
    </source>
</evidence>
<dbReference type="GO" id="GO:0000156">
    <property type="term" value="F:phosphorelay response regulator activity"/>
    <property type="evidence" value="ECO:0007669"/>
    <property type="project" value="TreeGrafter"/>
</dbReference>
<keyword evidence="3" id="KW-0678">Repressor</keyword>
<dbReference type="Pfam" id="PF00486">
    <property type="entry name" value="Trans_reg_C"/>
    <property type="match status" value="1"/>
</dbReference>
<evidence type="ECO:0000313" key="15">
    <source>
        <dbReference type="Proteomes" id="UP000243859"/>
    </source>
</evidence>
<dbReference type="Proteomes" id="UP000243859">
    <property type="component" value="Unassembled WGS sequence"/>
</dbReference>
<dbReference type="RefSeq" id="WP_107893324.1">
    <property type="nucleotide sequence ID" value="NZ_NHSI01000019.1"/>
</dbReference>
<dbReference type="PANTHER" id="PTHR48111:SF55">
    <property type="entry name" value="AEROBIC RESPIRATION CONTROL PROTEIN ARCA"/>
    <property type="match status" value="1"/>
</dbReference>
<dbReference type="SMART" id="SM00862">
    <property type="entry name" value="Trans_reg_C"/>
    <property type="match status" value="1"/>
</dbReference>
<gene>
    <name evidence="14" type="ORF">C8N32_11938</name>
</gene>
<evidence type="ECO:0000313" key="14">
    <source>
        <dbReference type="EMBL" id="PTN00980.1"/>
    </source>
</evidence>
<keyword evidence="8" id="KW-0010">Activator</keyword>
<dbReference type="GO" id="GO:0005829">
    <property type="term" value="C:cytosol"/>
    <property type="evidence" value="ECO:0007669"/>
    <property type="project" value="TreeGrafter"/>
</dbReference>
<dbReference type="InterPro" id="IPR001789">
    <property type="entry name" value="Sig_transdc_resp-reg_receiver"/>
</dbReference>
<sequence>MVVRPPSNNLVLGVEDDEVVQIMLAEVVRLAGGCYKAACSAQEAERLLAEKDFALVLLDRRLPDSDGLLLIEAIRRLGDCPVIVLSELDGSHDRLLGLGLGATEYVSKPFNPAELSSRIRFFLNRPEKDAQDLGKPISAGRLCLFPLSRRLSVDGRESFLPPAEARLFQALLSHPGEALDRDRLTQAACGRDWSPGDRTVDVLIARLRKRLPKTVARIVTVHRLGYLLDLAN</sequence>
<comment type="subcellular location">
    <subcellularLocation>
        <location evidence="1">Cytoplasm</location>
    </subcellularLocation>
</comment>
<evidence type="ECO:0000256" key="8">
    <source>
        <dbReference type="ARBA" id="ARBA00023159"/>
    </source>
</evidence>
<dbReference type="EMBL" id="QAAA01000019">
    <property type="protein sequence ID" value="PTN00980.1"/>
    <property type="molecule type" value="Genomic_DNA"/>
</dbReference>
<evidence type="ECO:0000256" key="2">
    <source>
        <dbReference type="ARBA" id="ARBA00022490"/>
    </source>
</evidence>
<proteinExistence type="predicted"/>
<name>A0A2T5BPK4_9RHOB</name>
<dbReference type="Pfam" id="PF00072">
    <property type="entry name" value="Response_reg"/>
    <property type="match status" value="1"/>
</dbReference>
<dbReference type="InterPro" id="IPR016032">
    <property type="entry name" value="Sig_transdc_resp-reg_C-effctor"/>
</dbReference>
<keyword evidence="15" id="KW-1185">Reference proteome</keyword>
<dbReference type="GO" id="GO:0000976">
    <property type="term" value="F:transcription cis-regulatory region binding"/>
    <property type="evidence" value="ECO:0007669"/>
    <property type="project" value="TreeGrafter"/>
</dbReference>
<feature type="modified residue" description="4-aspartylphosphate" evidence="10">
    <location>
        <position position="59"/>
    </location>
</feature>
<evidence type="ECO:0000256" key="4">
    <source>
        <dbReference type="ARBA" id="ARBA00022553"/>
    </source>
</evidence>
<dbReference type="SUPFAM" id="SSF52172">
    <property type="entry name" value="CheY-like"/>
    <property type="match status" value="1"/>
</dbReference>
<dbReference type="InterPro" id="IPR001867">
    <property type="entry name" value="OmpR/PhoB-type_DNA-bd"/>
</dbReference>
<evidence type="ECO:0000256" key="9">
    <source>
        <dbReference type="ARBA" id="ARBA00023163"/>
    </source>
</evidence>
<keyword evidence="5" id="KW-0902">Two-component regulatory system</keyword>
<comment type="caution">
    <text evidence="14">The sequence shown here is derived from an EMBL/GenBank/DDBJ whole genome shotgun (WGS) entry which is preliminary data.</text>
</comment>
<accession>A0A2T5BPK4</accession>
<evidence type="ECO:0000259" key="12">
    <source>
        <dbReference type="PROSITE" id="PS50110"/>
    </source>
</evidence>
<feature type="DNA-binding region" description="OmpR/PhoB-type" evidence="11">
    <location>
        <begin position="134"/>
        <end position="230"/>
    </location>
</feature>
<evidence type="ECO:0000256" key="5">
    <source>
        <dbReference type="ARBA" id="ARBA00023012"/>
    </source>
</evidence>
<dbReference type="InterPro" id="IPR036388">
    <property type="entry name" value="WH-like_DNA-bd_sf"/>
</dbReference>
<dbReference type="InterPro" id="IPR039420">
    <property type="entry name" value="WalR-like"/>
</dbReference>
<evidence type="ECO:0000259" key="13">
    <source>
        <dbReference type="PROSITE" id="PS51755"/>
    </source>
</evidence>
<organism evidence="14 15">
    <name type="scientific">Rhodovulum imhoffii</name>
    <dbReference type="NCBI Taxonomy" id="365340"/>
    <lineage>
        <taxon>Bacteria</taxon>
        <taxon>Pseudomonadati</taxon>
        <taxon>Pseudomonadota</taxon>
        <taxon>Alphaproteobacteria</taxon>
        <taxon>Rhodobacterales</taxon>
        <taxon>Paracoccaceae</taxon>
        <taxon>Rhodovulum</taxon>
    </lineage>
</organism>
<reference evidence="14 15" key="1">
    <citation type="submission" date="2018-04" db="EMBL/GenBank/DDBJ databases">
        <title>Genomic Encyclopedia of Archaeal and Bacterial Type Strains, Phase II (KMG-II): from individual species to whole genera.</title>
        <authorList>
            <person name="Goeker M."/>
        </authorList>
    </citation>
    <scope>NUCLEOTIDE SEQUENCE [LARGE SCALE GENOMIC DNA]</scope>
    <source>
        <strain evidence="14 15">DSM 18064</strain>
    </source>
</reference>
<dbReference type="Gene3D" id="1.10.10.10">
    <property type="entry name" value="Winged helix-like DNA-binding domain superfamily/Winged helix DNA-binding domain"/>
    <property type="match status" value="1"/>
</dbReference>
<keyword evidence="9" id="KW-0804">Transcription</keyword>
<dbReference type="Gene3D" id="3.40.50.2300">
    <property type="match status" value="1"/>
</dbReference>
<evidence type="ECO:0000256" key="11">
    <source>
        <dbReference type="PROSITE-ProRule" id="PRU01091"/>
    </source>
</evidence>
<dbReference type="CDD" id="cd00383">
    <property type="entry name" value="trans_reg_C"/>
    <property type="match status" value="1"/>
</dbReference>
<evidence type="ECO:0000256" key="7">
    <source>
        <dbReference type="ARBA" id="ARBA00023125"/>
    </source>
</evidence>
<dbReference type="PROSITE" id="PS51755">
    <property type="entry name" value="OMPR_PHOB"/>
    <property type="match status" value="1"/>
</dbReference>
<dbReference type="GO" id="GO:0032993">
    <property type="term" value="C:protein-DNA complex"/>
    <property type="evidence" value="ECO:0007669"/>
    <property type="project" value="TreeGrafter"/>
</dbReference>
<evidence type="ECO:0000256" key="10">
    <source>
        <dbReference type="PROSITE-ProRule" id="PRU00169"/>
    </source>
</evidence>
<dbReference type="InterPro" id="IPR011006">
    <property type="entry name" value="CheY-like_superfamily"/>
</dbReference>
<dbReference type="PANTHER" id="PTHR48111">
    <property type="entry name" value="REGULATOR OF RPOS"/>
    <property type="match status" value="1"/>
</dbReference>
<dbReference type="SMART" id="SM00448">
    <property type="entry name" value="REC"/>
    <property type="match status" value="1"/>
</dbReference>
<feature type="domain" description="Response regulatory" evidence="12">
    <location>
        <begin position="10"/>
        <end position="123"/>
    </location>
</feature>
<dbReference type="PROSITE" id="PS50110">
    <property type="entry name" value="RESPONSE_REGULATORY"/>
    <property type="match status" value="1"/>
</dbReference>
<evidence type="ECO:0000256" key="6">
    <source>
        <dbReference type="ARBA" id="ARBA00023015"/>
    </source>
</evidence>
<dbReference type="OrthoDB" id="7301242at2"/>
<keyword evidence="7 11" id="KW-0238">DNA-binding</keyword>
<dbReference type="GO" id="GO:0006355">
    <property type="term" value="P:regulation of DNA-templated transcription"/>
    <property type="evidence" value="ECO:0007669"/>
    <property type="project" value="InterPro"/>
</dbReference>
<keyword evidence="4 10" id="KW-0597">Phosphoprotein</keyword>